<dbReference type="EMBL" id="BAABJW010000005">
    <property type="protein sequence ID" value="GAA4818127.1"/>
    <property type="molecule type" value="Genomic_DNA"/>
</dbReference>
<comment type="caution">
    <text evidence="5">The sequence shown here is derived from an EMBL/GenBank/DDBJ whole genome shotgun (WGS) entry which is preliminary data.</text>
</comment>
<keyword evidence="6" id="KW-1185">Reference proteome</keyword>
<dbReference type="SMART" id="SM00354">
    <property type="entry name" value="HTH_LACI"/>
    <property type="match status" value="1"/>
</dbReference>
<dbReference type="InterPro" id="IPR000843">
    <property type="entry name" value="HTH_LacI"/>
</dbReference>
<evidence type="ECO:0000313" key="6">
    <source>
        <dbReference type="Proteomes" id="UP001501433"/>
    </source>
</evidence>
<proteinExistence type="predicted"/>
<evidence type="ECO:0000256" key="1">
    <source>
        <dbReference type="ARBA" id="ARBA00023015"/>
    </source>
</evidence>
<dbReference type="InterPro" id="IPR046335">
    <property type="entry name" value="LacI/GalR-like_sensor"/>
</dbReference>
<evidence type="ECO:0000313" key="5">
    <source>
        <dbReference type="EMBL" id="GAA4818127.1"/>
    </source>
</evidence>
<organism evidence="5 6">
    <name type="scientific">Litoribaculum gwangyangense</name>
    <dbReference type="NCBI Taxonomy" id="1130722"/>
    <lineage>
        <taxon>Bacteria</taxon>
        <taxon>Pseudomonadati</taxon>
        <taxon>Bacteroidota</taxon>
        <taxon>Flavobacteriia</taxon>
        <taxon>Flavobacteriales</taxon>
        <taxon>Flavobacteriaceae</taxon>
        <taxon>Litoribaculum</taxon>
    </lineage>
</organism>
<sequence length="359" mass="40230">MIIQTITIYLLKRLSKYIKNLNTKKKITIKDIANVLNISPAAVSKALHDDSRISKKTKEAVKKVAKDLNYQPNHLASALRKGKSNLVGVIVPRTNSNFFSSVIENIEEVLNKEGYHIIITQSNESYKKECANIDTLLFTQVDGIIASMANETVDLSHYEKIKSKGIPLILFDRGENDLNVDYIGINDYDSSHMIVEHLISKGCKRIAHIGGFKRTRIFNNRIRGYLDAIKKHHLSFENDLLIESDLTLEDGRIQMQKLLNLNKQPDAVYVAGDYAALGALQILQENNIKVPDDMRLVGFGNEPFTSLVSPSITSINQHSADIGKLAAETFLSLVKSENLKQSLTKKILDAELIIRDSSK</sequence>
<keyword evidence="1" id="KW-0805">Transcription regulation</keyword>
<dbReference type="GO" id="GO:0003677">
    <property type="term" value="F:DNA binding"/>
    <property type="evidence" value="ECO:0007669"/>
    <property type="project" value="UniProtKB-KW"/>
</dbReference>
<dbReference type="SUPFAM" id="SSF47413">
    <property type="entry name" value="lambda repressor-like DNA-binding domains"/>
    <property type="match status" value="1"/>
</dbReference>
<evidence type="ECO:0000256" key="2">
    <source>
        <dbReference type="ARBA" id="ARBA00023125"/>
    </source>
</evidence>
<accession>A0ABP9CTZ6</accession>
<dbReference type="Proteomes" id="UP001501433">
    <property type="component" value="Unassembled WGS sequence"/>
</dbReference>
<dbReference type="SUPFAM" id="SSF53822">
    <property type="entry name" value="Periplasmic binding protein-like I"/>
    <property type="match status" value="1"/>
</dbReference>
<dbReference type="Gene3D" id="3.40.50.2300">
    <property type="match status" value="2"/>
</dbReference>
<protein>
    <submittedName>
        <fullName evidence="5">LacI family DNA-binding transcriptional regulator</fullName>
    </submittedName>
</protein>
<dbReference type="PANTHER" id="PTHR30146">
    <property type="entry name" value="LACI-RELATED TRANSCRIPTIONAL REPRESSOR"/>
    <property type="match status" value="1"/>
</dbReference>
<gene>
    <name evidence="5" type="ORF">GCM10023330_28710</name>
</gene>
<name>A0ABP9CTZ6_9FLAO</name>
<dbReference type="Pfam" id="PF00356">
    <property type="entry name" value="LacI"/>
    <property type="match status" value="1"/>
</dbReference>
<keyword evidence="3" id="KW-0804">Transcription</keyword>
<evidence type="ECO:0000256" key="3">
    <source>
        <dbReference type="ARBA" id="ARBA00023163"/>
    </source>
</evidence>
<dbReference type="CDD" id="cd01392">
    <property type="entry name" value="HTH_LacI"/>
    <property type="match status" value="1"/>
</dbReference>
<dbReference type="Pfam" id="PF13377">
    <property type="entry name" value="Peripla_BP_3"/>
    <property type="match status" value="1"/>
</dbReference>
<dbReference type="PROSITE" id="PS50932">
    <property type="entry name" value="HTH_LACI_2"/>
    <property type="match status" value="1"/>
</dbReference>
<dbReference type="Gene3D" id="1.10.260.40">
    <property type="entry name" value="lambda repressor-like DNA-binding domains"/>
    <property type="match status" value="1"/>
</dbReference>
<reference evidence="6" key="1">
    <citation type="journal article" date="2019" name="Int. J. Syst. Evol. Microbiol.">
        <title>The Global Catalogue of Microorganisms (GCM) 10K type strain sequencing project: providing services to taxonomists for standard genome sequencing and annotation.</title>
        <authorList>
            <consortium name="The Broad Institute Genomics Platform"/>
            <consortium name="The Broad Institute Genome Sequencing Center for Infectious Disease"/>
            <person name="Wu L."/>
            <person name="Ma J."/>
        </authorList>
    </citation>
    <scope>NUCLEOTIDE SEQUENCE [LARGE SCALE GENOMIC DNA]</scope>
    <source>
        <strain evidence="6">JCM 18325</strain>
    </source>
</reference>
<feature type="domain" description="HTH lacI-type" evidence="4">
    <location>
        <begin position="27"/>
        <end position="81"/>
    </location>
</feature>
<dbReference type="InterPro" id="IPR010982">
    <property type="entry name" value="Lambda_DNA-bd_dom_sf"/>
</dbReference>
<dbReference type="CDD" id="cd06267">
    <property type="entry name" value="PBP1_LacI_sugar_binding-like"/>
    <property type="match status" value="1"/>
</dbReference>
<evidence type="ECO:0000259" key="4">
    <source>
        <dbReference type="PROSITE" id="PS50932"/>
    </source>
</evidence>
<keyword evidence="2 5" id="KW-0238">DNA-binding</keyword>
<dbReference type="PANTHER" id="PTHR30146:SF109">
    <property type="entry name" value="HTH-TYPE TRANSCRIPTIONAL REGULATOR GALS"/>
    <property type="match status" value="1"/>
</dbReference>
<dbReference type="InterPro" id="IPR028082">
    <property type="entry name" value="Peripla_BP_I"/>
</dbReference>